<gene>
    <name evidence="2" type="ORF">SAMN05661109_00172</name>
</gene>
<proteinExistence type="predicted"/>
<dbReference type="AlphaFoldDB" id="A0A1H9P0Y2"/>
<reference evidence="3" key="1">
    <citation type="submission" date="2016-10" db="EMBL/GenBank/DDBJ databases">
        <authorList>
            <person name="Varghese N."/>
            <person name="Submissions S."/>
        </authorList>
    </citation>
    <scope>NUCLEOTIDE SEQUENCE [LARGE SCALE GENOMIC DNA]</scope>
    <source>
        <strain evidence="3">DSM 20524</strain>
    </source>
</reference>
<keyword evidence="3" id="KW-1185">Reference proteome</keyword>
<dbReference type="InterPro" id="IPR041664">
    <property type="entry name" value="AAA_16"/>
</dbReference>
<dbReference type="Pfam" id="PF13191">
    <property type="entry name" value="AAA_16"/>
    <property type="match status" value="1"/>
</dbReference>
<evidence type="ECO:0000313" key="3">
    <source>
        <dbReference type="Proteomes" id="UP000198929"/>
    </source>
</evidence>
<dbReference type="EMBL" id="FOGQ01000001">
    <property type="protein sequence ID" value="SER41717.1"/>
    <property type="molecule type" value="Genomic_DNA"/>
</dbReference>
<sequence length="79" mass="8400">MLSDDVPGTSPKIWAGRATVLSEFSTALESGPGHPNRSLTISGSRGIGKTVLLTELEDLARTQGWVVIRASGAKAWQKH</sequence>
<evidence type="ECO:0000313" key="2">
    <source>
        <dbReference type="EMBL" id="SER41717.1"/>
    </source>
</evidence>
<feature type="domain" description="Orc1-like AAA ATPase" evidence="1">
    <location>
        <begin position="14"/>
        <end position="71"/>
    </location>
</feature>
<accession>A0A1H9P0Y2</accession>
<name>A0A1H9P0Y2_9CORY</name>
<protein>
    <submittedName>
        <fullName evidence="2">AAA ATPase domain-containing protein</fullName>
    </submittedName>
</protein>
<dbReference type="Proteomes" id="UP000198929">
    <property type="component" value="Unassembled WGS sequence"/>
</dbReference>
<dbReference type="STRING" id="1121357.SAMN05661109_00172"/>
<organism evidence="2 3">
    <name type="scientific">Corynebacterium cystitidis DSM 20524</name>
    <dbReference type="NCBI Taxonomy" id="1121357"/>
    <lineage>
        <taxon>Bacteria</taxon>
        <taxon>Bacillati</taxon>
        <taxon>Actinomycetota</taxon>
        <taxon>Actinomycetes</taxon>
        <taxon>Mycobacteriales</taxon>
        <taxon>Corynebacteriaceae</taxon>
        <taxon>Corynebacterium</taxon>
    </lineage>
</organism>
<dbReference type="RefSeq" id="WP_231910166.1">
    <property type="nucleotide sequence ID" value="NZ_CP047199.1"/>
</dbReference>
<evidence type="ECO:0000259" key="1">
    <source>
        <dbReference type="Pfam" id="PF13191"/>
    </source>
</evidence>